<dbReference type="FunFam" id="3.40.50.720:FF:000098">
    <property type="entry name" value="calcium-activated potassium channel subunit alpha-1 isoform X3"/>
    <property type="match status" value="1"/>
</dbReference>
<dbReference type="Gene3D" id="1.10.287.70">
    <property type="match status" value="1"/>
</dbReference>
<dbReference type="PRINTS" id="PR00169">
    <property type="entry name" value="KCHANNEL"/>
</dbReference>
<evidence type="ECO:0000256" key="7">
    <source>
        <dbReference type="ARBA" id="ARBA00022692"/>
    </source>
</evidence>
<feature type="transmembrane region" description="Helical" evidence="29">
    <location>
        <begin position="304"/>
        <end position="322"/>
    </location>
</feature>
<evidence type="ECO:0000256" key="6">
    <source>
        <dbReference type="ARBA" id="ARBA00022538"/>
    </source>
</evidence>
<feature type="transmembrane region" description="Helical" evidence="29">
    <location>
        <begin position="20"/>
        <end position="43"/>
    </location>
</feature>
<evidence type="ECO:0000256" key="9">
    <source>
        <dbReference type="ARBA" id="ARBA00022826"/>
    </source>
</evidence>
<dbReference type="InterPro" id="IPR003929">
    <property type="entry name" value="K_chnl_BK_asu"/>
</dbReference>
<keyword evidence="6" id="KW-0633">Potassium transport</keyword>
<organism evidence="31 32">
    <name type="scientific">Oryzias sinensis</name>
    <name type="common">Chinese medaka</name>
    <dbReference type="NCBI Taxonomy" id="183150"/>
    <lineage>
        <taxon>Eukaryota</taxon>
        <taxon>Metazoa</taxon>
        <taxon>Chordata</taxon>
        <taxon>Craniata</taxon>
        <taxon>Vertebrata</taxon>
        <taxon>Euteleostomi</taxon>
        <taxon>Actinopterygii</taxon>
        <taxon>Neopterygii</taxon>
        <taxon>Teleostei</taxon>
        <taxon>Neoteleostei</taxon>
        <taxon>Acanthomorphata</taxon>
        <taxon>Ovalentaria</taxon>
        <taxon>Atherinomorphae</taxon>
        <taxon>Beloniformes</taxon>
        <taxon>Adrianichthyidae</taxon>
        <taxon>Oryziinae</taxon>
        <taxon>Oryzias</taxon>
    </lineage>
</organism>
<evidence type="ECO:0000256" key="1">
    <source>
        <dbReference type="ARBA" id="ARBA00004651"/>
    </source>
</evidence>
<proteinExistence type="inferred from homology"/>
<dbReference type="PRINTS" id="PR01449">
    <property type="entry name" value="BKCHANNELA"/>
</dbReference>
<comment type="catalytic activity">
    <reaction evidence="27">
        <text>K(+)(in) = K(+)(out)</text>
        <dbReference type="Rhea" id="RHEA:29463"/>
        <dbReference type="ChEBI" id="CHEBI:29103"/>
    </reaction>
</comment>
<dbReference type="Pfam" id="PF03493">
    <property type="entry name" value="BK_channel_a"/>
    <property type="match status" value="1"/>
</dbReference>
<dbReference type="GeneTree" id="ENSGT00940000154935"/>
<feature type="transmembrane region" description="Helical" evidence="29">
    <location>
        <begin position="116"/>
        <end position="134"/>
    </location>
</feature>
<evidence type="ECO:0000256" key="19">
    <source>
        <dbReference type="ARBA" id="ARBA00029583"/>
    </source>
</evidence>
<evidence type="ECO:0000256" key="8">
    <source>
        <dbReference type="ARBA" id="ARBA00022723"/>
    </source>
</evidence>
<feature type="domain" description="RCK N-terminal" evidence="30">
    <location>
        <begin position="344"/>
        <end position="486"/>
    </location>
</feature>
<evidence type="ECO:0000256" key="18">
    <source>
        <dbReference type="ARBA" id="ARBA00029579"/>
    </source>
</evidence>
<dbReference type="InterPro" id="IPR003148">
    <property type="entry name" value="RCK_N"/>
</dbReference>
<evidence type="ECO:0000256" key="12">
    <source>
        <dbReference type="ARBA" id="ARBA00022882"/>
    </source>
</evidence>
<evidence type="ECO:0000256" key="4">
    <source>
        <dbReference type="ARBA" id="ARBA00022448"/>
    </source>
</evidence>
<evidence type="ECO:0000256" key="15">
    <source>
        <dbReference type="ARBA" id="ARBA00023065"/>
    </source>
</evidence>
<feature type="transmembrane region" description="Helical" evidence="29">
    <location>
        <begin position="274"/>
        <end position="292"/>
    </location>
</feature>
<keyword evidence="14 29" id="KW-1133">Transmembrane helix</keyword>
<evidence type="ECO:0000256" key="24">
    <source>
        <dbReference type="ARBA" id="ARBA00031597"/>
    </source>
</evidence>
<evidence type="ECO:0000256" key="21">
    <source>
        <dbReference type="ARBA" id="ARBA00030326"/>
    </source>
</evidence>
<keyword evidence="9" id="KW-0631">Potassium channel</keyword>
<dbReference type="GO" id="GO:0060072">
    <property type="term" value="F:large conductance calcium-activated potassium channel activity"/>
    <property type="evidence" value="ECO:0007669"/>
    <property type="project" value="TreeGrafter"/>
</dbReference>
<keyword evidence="8" id="KW-0479">Metal-binding</keyword>
<dbReference type="Proteomes" id="UP000694383">
    <property type="component" value="Unplaced"/>
</dbReference>
<evidence type="ECO:0000256" key="25">
    <source>
        <dbReference type="ARBA" id="ARBA00031999"/>
    </source>
</evidence>
<keyword evidence="10" id="KW-0106">Calcium</keyword>
<dbReference type="Pfam" id="PF00520">
    <property type="entry name" value="Ion_trans"/>
    <property type="match status" value="1"/>
</dbReference>
<dbReference type="AlphaFoldDB" id="A0A8C7ZMR9"/>
<protein>
    <recommendedName>
        <fullName evidence="3">Calcium-activated potassium channel subunit alpha-1</fullName>
    </recommendedName>
    <alternativeName>
        <fullName evidence="18">BK channel</fullName>
    </alternativeName>
    <alternativeName>
        <fullName evidence="22">BKCA alpha</fullName>
    </alternativeName>
    <alternativeName>
        <fullName evidence="20">Calcium-activated potassium channel, subfamily M subunit alpha-1</fullName>
    </alternativeName>
    <alternativeName>
        <fullName evidence="24">K(VCA)alpha</fullName>
    </alternativeName>
    <alternativeName>
        <fullName evidence="23">KCa1.1</fullName>
    </alternativeName>
    <alternativeName>
        <fullName evidence="25">Maxi K channel</fullName>
    </alternativeName>
    <alternativeName>
        <fullName evidence="19">Slo-alpha</fullName>
    </alternativeName>
    <alternativeName>
        <fullName evidence="21">Slo1</fullName>
    </alternativeName>
    <alternativeName>
        <fullName evidence="26">Slowpoke homolog</fullName>
    </alternativeName>
</protein>
<dbReference type="Gene3D" id="3.40.50.720">
    <property type="entry name" value="NAD(P)-binding Rossmann-like Domain"/>
    <property type="match status" value="2"/>
</dbReference>
<reference evidence="31" key="1">
    <citation type="submission" date="2025-08" db="UniProtKB">
        <authorList>
            <consortium name="Ensembl"/>
        </authorList>
    </citation>
    <scope>IDENTIFICATION</scope>
</reference>
<comment type="subcellular location">
    <subcellularLocation>
        <location evidence="1">Cell membrane</location>
        <topology evidence="1">Multi-pass membrane protein</topology>
    </subcellularLocation>
</comment>
<dbReference type="InterPro" id="IPR036291">
    <property type="entry name" value="NAD(P)-bd_dom_sf"/>
</dbReference>
<evidence type="ECO:0000256" key="2">
    <source>
        <dbReference type="ARBA" id="ARBA00008648"/>
    </source>
</evidence>
<evidence type="ECO:0000256" key="27">
    <source>
        <dbReference type="ARBA" id="ARBA00034430"/>
    </source>
</evidence>
<evidence type="ECO:0000256" key="20">
    <source>
        <dbReference type="ARBA" id="ARBA00030288"/>
    </source>
</evidence>
<evidence type="ECO:0000256" key="29">
    <source>
        <dbReference type="SAM" id="Phobius"/>
    </source>
</evidence>
<dbReference type="FunFam" id="1.10.287.70:FF:000015">
    <property type="entry name" value="Calcium-activated potassium channel subunit alpha-1 isoform X7"/>
    <property type="match status" value="1"/>
</dbReference>
<dbReference type="Pfam" id="PF22614">
    <property type="entry name" value="Slo-like_RCK"/>
    <property type="match status" value="2"/>
</dbReference>
<feature type="compositionally biased region" description="Low complexity" evidence="28">
    <location>
        <begin position="1081"/>
        <end position="1103"/>
    </location>
</feature>
<feature type="compositionally biased region" description="Basic and acidic residues" evidence="28">
    <location>
        <begin position="1111"/>
        <end position="1123"/>
    </location>
</feature>
<dbReference type="PANTHER" id="PTHR10027:SF33">
    <property type="entry name" value="CALCIUM-ACTIVATED POTASSIUM CHANNEL SUBUNIT ALPHA-1-RELATED"/>
    <property type="match status" value="1"/>
</dbReference>
<evidence type="ECO:0000256" key="16">
    <source>
        <dbReference type="ARBA" id="ARBA00023136"/>
    </source>
</evidence>
<dbReference type="GO" id="GO:0034702">
    <property type="term" value="C:monoatomic ion channel complex"/>
    <property type="evidence" value="ECO:0007669"/>
    <property type="project" value="UniProtKB-KW"/>
</dbReference>
<keyword evidence="17" id="KW-0407">Ion channel</keyword>
<keyword evidence="7 29" id="KW-0812">Transmembrane</keyword>
<evidence type="ECO:0000259" key="30">
    <source>
        <dbReference type="PROSITE" id="PS51201"/>
    </source>
</evidence>
<evidence type="ECO:0000313" key="32">
    <source>
        <dbReference type="Proteomes" id="UP000694383"/>
    </source>
</evidence>
<keyword evidence="12" id="KW-0851">Voltage-gated channel</keyword>
<feature type="region of interest" description="Disordered" evidence="28">
    <location>
        <begin position="1076"/>
        <end position="1123"/>
    </location>
</feature>
<dbReference type="InterPro" id="IPR047871">
    <property type="entry name" value="K_chnl_Slo-like"/>
</dbReference>
<dbReference type="InterPro" id="IPR048735">
    <property type="entry name" value="Slowpoke-like_C"/>
</dbReference>
<dbReference type="SUPFAM" id="SSF81324">
    <property type="entry name" value="Voltage-gated potassium channels"/>
    <property type="match status" value="1"/>
</dbReference>
<dbReference type="GO" id="GO:0046872">
    <property type="term" value="F:metal ion binding"/>
    <property type="evidence" value="ECO:0007669"/>
    <property type="project" value="UniProtKB-KW"/>
</dbReference>
<evidence type="ECO:0000313" key="31">
    <source>
        <dbReference type="Ensembl" id="ENSOSIP00000043334.1"/>
    </source>
</evidence>
<evidence type="ECO:0000256" key="10">
    <source>
        <dbReference type="ARBA" id="ARBA00022837"/>
    </source>
</evidence>
<dbReference type="InterPro" id="IPR005821">
    <property type="entry name" value="Ion_trans_dom"/>
</dbReference>
<feature type="domain" description="RCK N-terminal" evidence="30">
    <location>
        <begin position="730"/>
        <end position="874"/>
    </location>
</feature>
<dbReference type="GO" id="GO:0045211">
    <property type="term" value="C:postsynaptic membrane"/>
    <property type="evidence" value="ECO:0007669"/>
    <property type="project" value="TreeGrafter"/>
</dbReference>
<keyword evidence="11" id="KW-0460">Magnesium</keyword>
<evidence type="ECO:0000256" key="28">
    <source>
        <dbReference type="SAM" id="MobiDB-lite"/>
    </source>
</evidence>
<dbReference type="FunFam" id="3.40.50.720:FF:000005">
    <property type="entry name" value="calcium-activated potassium channel subunit alpha-1 isoform X6"/>
    <property type="match status" value="1"/>
</dbReference>
<feature type="transmembrane region" description="Helical" evidence="29">
    <location>
        <begin position="154"/>
        <end position="172"/>
    </location>
</feature>
<comment type="similarity">
    <text evidence="2">Belongs to the potassium channel family. Calcium-activated (TC 1.A.1.3) subfamily. KCa1.1/KCNMA1 sub-subfamily.</text>
</comment>
<evidence type="ECO:0000256" key="17">
    <source>
        <dbReference type="ARBA" id="ARBA00023303"/>
    </source>
</evidence>
<dbReference type="Ensembl" id="ENSOSIT00000045606.1">
    <property type="protein sequence ID" value="ENSOSIP00000043334.1"/>
    <property type="gene ID" value="ENSOSIG00000016957.1"/>
</dbReference>
<keyword evidence="15" id="KW-0406">Ion transport</keyword>
<evidence type="ECO:0000256" key="14">
    <source>
        <dbReference type="ARBA" id="ARBA00022989"/>
    </source>
</evidence>
<evidence type="ECO:0000256" key="22">
    <source>
        <dbReference type="ARBA" id="ARBA00030518"/>
    </source>
</evidence>
<feature type="transmembrane region" description="Helical" evidence="29">
    <location>
        <begin position="237"/>
        <end position="258"/>
    </location>
</feature>
<dbReference type="SUPFAM" id="SSF51735">
    <property type="entry name" value="NAD(P)-binding Rossmann-fold domains"/>
    <property type="match status" value="1"/>
</dbReference>
<evidence type="ECO:0000256" key="3">
    <source>
        <dbReference type="ARBA" id="ARBA00018044"/>
    </source>
</evidence>
<keyword evidence="32" id="KW-1185">Reference proteome</keyword>
<evidence type="ECO:0000256" key="23">
    <source>
        <dbReference type="ARBA" id="ARBA00030652"/>
    </source>
</evidence>
<evidence type="ECO:0000256" key="11">
    <source>
        <dbReference type="ARBA" id="ARBA00022842"/>
    </source>
</evidence>
<accession>A0A8C7ZMR9</accession>
<reference evidence="31" key="2">
    <citation type="submission" date="2025-09" db="UniProtKB">
        <authorList>
            <consortium name="Ensembl"/>
        </authorList>
    </citation>
    <scope>IDENTIFICATION</scope>
</reference>
<name>A0A8C7ZMR9_9TELE</name>
<evidence type="ECO:0000256" key="13">
    <source>
        <dbReference type="ARBA" id="ARBA00022958"/>
    </source>
</evidence>
<evidence type="ECO:0000256" key="5">
    <source>
        <dbReference type="ARBA" id="ARBA00022475"/>
    </source>
</evidence>
<sequence length="1123" mass="126469">MERFVIPYSSEVPCDHNGQRMWWAFLASSMVTFFGGLFIILLWRTLKYLWTVCCHCNIKKKEVQKVNNFANNQAADRPLKGPDEKEEAPASEVGWMTSVKDWAGVMISAQTLTGRVLVVLVFALSIGALGIYFIDSSDPIESCQSFYDDFTLQIDMAFNVFFLLYFGLRFIAANDKLWFWLEVNSVVDFFTVPPVFVSVYLNRSWLGLRFLRALRLIQFSEILQFLNILKTSNSIKLVNLCSIFISTWLTAAGFIHLVENSGDPWENFQNSQSLSYWECVYLLMVTMSTVGYGDVYAKTTLGRLFMVFFILGGLAMFARYVPEIAALILNRKKYGGSYNSTRGRKHIVVCGHITLESVSNFLKDFLHKDRDDVNVEIVFLHNISPNLELEALFKRHFTQVEFYQGSVLNPHDLARVKIESADACLILANKYCGDPDAEDASNIMRVISIKNYHPKIRIITQMLQYHNKAHLLNIPSWNWKEGDDAICLAELKAGFIAQSCLAQGLSTMLANLFSMRSFIEIEEDTWQKYYLEGVANEMYTEYLSSAFVGLSFPHICELCYVKLKLLLIAIEYKSEQRESRFVKCILINPGNHVKMQEGTLGFFIASDAKEHFTTAKLVTMTSQTPNGLRSVAANDPLHEAGADLSQLCRLLKYSFRQCHQRNGGMRNSPNCSPKMMSRHDPLLIPGNEQIENMDMNIKRYDSTGMFHWCPSKDIEKVILTRSEASMTVLSGHVVVCIFGDVTSALVGLRNLVMPLRASNFHYHELKPIVFVGSLDYLRREWETLHNFPKVSILPGTPLSRADLRAVNINLCDMCVILSANQNNIEDASLQDKECILASLNIKSMQFDDSIGVLQANSQGFTPPGMDRSSPDNSPVHGFVRQASVTTGSNIPIITELVNDSNVQFLDQDDDDDPDTELYLTQPFACGTAFAVSVLDSLMSATYFNDNILTLIRTLVTGGATPELEGLLAEENALRGGYSTPQTLANRDRCRVAQLALYDGPFADLGDGGCYGDLFCKALKTYNMLCFGIYRLRDAHLGAPSQCTKRYVITNPPYEFELVPSDLIFCLMQFDHNAGQSRTSLSHSSHSSHSSSKKSSSVHSVPPSNRQNRSSKTREPRDKQKYVG</sequence>
<dbReference type="Pfam" id="PF21014">
    <property type="entry name" value="Slowpoke_C"/>
    <property type="match status" value="1"/>
</dbReference>
<evidence type="ECO:0000256" key="26">
    <source>
        <dbReference type="ARBA" id="ARBA00033447"/>
    </source>
</evidence>
<dbReference type="PANTHER" id="PTHR10027">
    <property type="entry name" value="CALCIUM-ACTIVATED POTASSIUM CHANNEL ALPHA CHAIN"/>
    <property type="match status" value="1"/>
</dbReference>
<keyword evidence="13" id="KW-0630">Potassium</keyword>
<dbReference type="PROSITE" id="PS51201">
    <property type="entry name" value="RCK_N"/>
    <property type="match status" value="2"/>
</dbReference>
<keyword evidence="16 29" id="KW-0472">Membrane</keyword>
<keyword evidence="4" id="KW-0813">Transport</keyword>
<keyword evidence="5" id="KW-1003">Cell membrane</keyword>